<dbReference type="InterPro" id="IPR035979">
    <property type="entry name" value="RBD_domain_sf"/>
</dbReference>
<dbReference type="SUPFAM" id="SSF54928">
    <property type="entry name" value="RNA-binding domain, RBD"/>
    <property type="match status" value="1"/>
</dbReference>
<proteinExistence type="predicted"/>
<gene>
    <name evidence="1" type="ORF">FHL15_010996</name>
</gene>
<comment type="caution">
    <text evidence="1">The sequence shown here is derived from an EMBL/GenBank/DDBJ whole genome shotgun (WGS) entry which is preliminary data.</text>
</comment>
<organism evidence="1 2">
    <name type="scientific">Xylaria flabelliformis</name>
    <dbReference type="NCBI Taxonomy" id="2512241"/>
    <lineage>
        <taxon>Eukaryota</taxon>
        <taxon>Fungi</taxon>
        <taxon>Dikarya</taxon>
        <taxon>Ascomycota</taxon>
        <taxon>Pezizomycotina</taxon>
        <taxon>Sordariomycetes</taxon>
        <taxon>Xylariomycetidae</taxon>
        <taxon>Xylariales</taxon>
        <taxon>Xylariaceae</taxon>
        <taxon>Xylaria</taxon>
    </lineage>
</organism>
<dbReference type="STRING" id="2512241.A0A553HJH0"/>
<dbReference type="GO" id="GO:0003676">
    <property type="term" value="F:nucleic acid binding"/>
    <property type="evidence" value="ECO:0007669"/>
    <property type="project" value="InterPro"/>
</dbReference>
<keyword evidence="2" id="KW-1185">Reference proteome</keyword>
<evidence type="ECO:0000313" key="1">
    <source>
        <dbReference type="EMBL" id="TRX88098.1"/>
    </source>
</evidence>
<dbReference type="AlphaFoldDB" id="A0A553HJH0"/>
<dbReference type="OrthoDB" id="3508416at2759"/>
<protein>
    <recommendedName>
        <fullName evidence="3">RRM domain-containing protein</fullName>
    </recommendedName>
</protein>
<accession>A0A553HJH0</accession>
<sequence length="264" mass="29875">MAQQQDREIPLVTLRPLNILNEFRAQMGLPPSRNLLSSAVLMTKTELGGSSADPRDNLLRCNNNYPILEERNCRLWITDLPAKCTVHMLLEKIRGIGPVFACSIITPNAKPWETAAASLTFFTADAANLFLERTAVRPLAVANHVAKVVRHRIHAEPIHVNGRSRVLRIVGHPMIVRPQYLAQVFSELWRIRFDTDFIRFHANENGIWNEITWAFGSFRGQAQAIYTKTNRYFAGQARAMYLADPCAFYEISGMVHSAEEGLEC</sequence>
<dbReference type="EMBL" id="VFLP01000100">
    <property type="protein sequence ID" value="TRX88098.1"/>
    <property type="molecule type" value="Genomic_DNA"/>
</dbReference>
<reference evidence="2" key="1">
    <citation type="submission" date="2019-06" db="EMBL/GenBank/DDBJ databases">
        <title>Draft genome sequence of the griseofulvin-producing fungus Xylaria cubensis strain G536.</title>
        <authorList>
            <person name="Mead M.E."/>
            <person name="Raja H.A."/>
            <person name="Steenwyk J.L."/>
            <person name="Knowles S.L."/>
            <person name="Oberlies N.H."/>
            <person name="Rokas A."/>
        </authorList>
    </citation>
    <scope>NUCLEOTIDE SEQUENCE [LARGE SCALE GENOMIC DNA]</scope>
    <source>
        <strain evidence="2">G536</strain>
    </source>
</reference>
<evidence type="ECO:0000313" key="2">
    <source>
        <dbReference type="Proteomes" id="UP000319160"/>
    </source>
</evidence>
<dbReference type="Proteomes" id="UP000319160">
    <property type="component" value="Unassembled WGS sequence"/>
</dbReference>
<name>A0A553HJH0_9PEZI</name>
<evidence type="ECO:0008006" key="3">
    <source>
        <dbReference type="Google" id="ProtNLM"/>
    </source>
</evidence>